<evidence type="ECO:0000256" key="2">
    <source>
        <dbReference type="ARBA" id="ARBA00022737"/>
    </source>
</evidence>
<dbReference type="Pfam" id="PF17836">
    <property type="entry name" value="PglD_N"/>
    <property type="match status" value="1"/>
</dbReference>
<gene>
    <name evidence="4" type="ORF">NG799_19715</name>
</gene>
<comment type="caution">
    <text evidence="4">The sequence shown here is derived from an EMBL/GenBank/DDBJ whole genome shotgun (WGS) entry which is preliminary data.</text>
</comment>
<dbReference type="InterPro" id="IPR011004">
    <property type="entry name" value="Trimer_LpxA-like_sf"/>
</dbReference>
<dbReference type="Proteomes" id="UP001525890">
    <property type="component" value="Unassembled WGS sequence"/>
</dbReference>
<sequence>MSEAVYVLGAGGHGRVVVDALLANGFAIAGILDAHASLTHLVLGVPILGGDEYLDNVSSTHLFLVNGLGANPKTFRRRNLFRGMKSRGFRFKSFKHPSAIVSNAIDIQEGCQVMAGVVIQTGVTLEENVVINTRASIDHDCIIRSHAFIAPGSVLCGHVTVASSAFIGAGAVVIPNIHIGENAIVGAGAVVTKPVQDGWIVAGNPAVKIGVNKSV</sequence>
<organism evidence="4 5">
    <name type="scientific">Laspinema palackyanum D2a</name>
    <dbReference type="NCBI Taxonomy" id="2953684"/>
    <lineage>
        <taxon>Bacteria</taxon>
        <taxon>Bacillati</taxon>
        <taxon>Cyanobacteriota</taxon>
        <taxon>Cyanophyceae</taxon>
        <taxon>Oscillatoriophycideae</taxon>
        <taxon>Oscillatoriales</taxon>
        <taxon>Laspinemataceae</taxon>
        <taxon>Laspinema</taxon>
        <taxon>Laspinema palackyanum</taxon>
    </lineage>
</organism>
<keyword evidence="1" id="KW-0808">Transferase</keyword>
<dbReference type="PROSITE" id="PS00101">
    <property type="entry name" value="HEXAPEP_TRANSFERASES"/>
    <property type="match status" value="1"/>
</dbReference>
<dbReference type="InterPro" id="IPR001451">
    <property type="entry name" value="Hexapep"/>
</dbReference>
<evidence type="ECO:0000313" key="4">
    <source>
        <dbReference type="EMBL" id="MCT7968539.1"/>
    </source>
</evidence>
<dbReference type="InterPro" id="IPR018357">
    <property type="entry name" value="Hexapep_transf_CS"/>
</dbReference>
<keyword evidence="5" id="KW-1185">Reference proteome</keyword>
<accession>A0ABT2MUW8</accession>
<dbReference type="Pfam" id="PF00132">
    <property type="entry name" value="Hexapep"/>
    <property type="match status" value="1"/>
</dbReference>
<keyword evidence="2" id="KW-0677">Repeat</keyword>
<dbReference type="CDD" id="cd03360">
    <property type="entry name" value="LbH_AT_putative"/>
    <property type="match status" value="1"/>
</dbReference>
<protein>
    <submittedName>
        <fullName evidence="4">Acetyltransferase</fullName>
    </submittedName>
</protein>
<dbReference type="InterPro" id="IPR041561">
    <property type="entry name" value="PglD_N"/>
</dbReference>
<name>A0ABT2MUW8_9CYAN</name>
<proteinExistence type="predicted"/>
<dbReference type="PANTHER" id="PTHR43300:SF7">
    <property type="entry name" value="UDP-N-ACETYLBACILLOSAMINE N-ACETYLTRANSFERASE"/>
    <property type="match status" value="1"/>
</dbReference>
<evidence type="ECO:0000256" key="1">
    <source>
        <dbReference type="ARBA" id="ARBA00022679"/>
    </source>
</evidence>
<dbReference type="Gene3D" id="3.40.50.20">
    <property type="match status" value="1"/>
</dbReference>
<dbReference type="SUPFAM" id="SSF51161">
    <property type="entry name" value="Trimeric LpxA-like enzymes"/>
    <property type="match status" value="1"/>
</dbReference>
<feature type="domain" description="PglD N-terminal" evidence="3">
    <location>
        <begin position="5"/>
        <end position="71"/>
    </location>
</feature>
<dbReference type="RefSeq" id="WP_368008054.1">
    <property type="nucleotide sequence ID" value="NZ_JAMXFF010000033.1"/>
</dbReference>
<evidence type="ECO:0000259" key="3">
    <source>
        <dbReference type="Pfam" id="PF17836"/>
    </source>
</evidence>
<dbReference type="NCBIfam" id="TIGR03570">
    <property type="entry name" value="NeuD_NnaD"/>
    <property type="match status" value="1"/>
</dbReference>
<dbReference type="InterPro" id="IPR050179">
    <property type="entry name" value="Trans_hexapeptide_repeat"/>
</dbReference>
<dbReference type="InterPro" id="IPR020019">
    <property type="entry name" value="AcTrfase_PglD-like"/>
</dbReference>
<dbReference type="Gene3D" id="2.160.10.10">
    <property type="entry name" value="Hexapeptide repeat proteins"/>
    <property type="match status" value="1"/>
</dbReference>
<dbReference type="EMBL" id="JAMXFF010000033">
    <property type="protein sequence ID" value="MCT7968539.1"/>
    <property type="molecule type" value="Genomic_DNA"/>
</dbReference>
<reference evidence="4 5" key="1">
    <citation type="journal article" date="2022" name="Front. Microbiol.">
        <title>High genomic differentiation and limited gene flow indicate recent cryptic speciation within the genus Laspinema (cyanobacteria).</title>
        <authorList>
            <person name="Stanojkovic A."/>
            <person name="Skoupy S."/>
            <person name="Skaloud P."/>
            <person name="Dvorak P."/>
        </authorList>
    </citation>
    <scope>NUCLEOTIDE SEQUENCE [LARGE SCALE GENOMIC DNA]</scope>
    <source>
        <strain evidence="4 5">D2a</strain>
    </source>
</reference>
<dbReference type="PANTHER" id="PTHR43300">
    <property type="entry name" value="ACETYLTRANSFERASE"/>
    <property type="match status" value="1"/>
</dbReference>
<evidence type="ECO:0000313" key="5">
    <source>
        <dbReference type="Proteomes" id="UP001525890"/>
    </source>
</evidence>